<dbReference type="InterPro" id="IPR002156">
    <property type="entry name" value="RNaseH_domain"/>
</dbReference>
<sequence length="93" mass="10852">MHLKKFPTLNIKNHLVRKIIDTLLDMRKRGKDVQFLWVKSHAGIEANERVDDLTKQDKETGLEIEVKLGANDVKEEISNSAMKKYQQSYEIIQ</sequence>
<keyword evidence="3" id="KW-1185">Reference proteome</keyword>
<evidence type="ECO:0000313" key="2">
    <source>
        <dbReference type="EMBL" id="KAK9502615.1"/>
    </source>
</evidence>
<dbReference type="InterPro" id="IPR012337">
    <property type="entry name" value="RNaseH-like_sf"/>
</dbReference>
<comment type="caution">
    <text evidence="2">The sequence shown here is derived from an EMBL/GenBank/DDBJ whole genome shotgun (WGS) entry which is preliminary data.</text>
</comment>
<gene>
    <name evidence="2" type="ORF">O3M35_011350</name>
</gene>
<dbReference type="GO" id="GO:0004523">
    <property type="term" value="F:RNA-DNA hybrid ribonuclease activity"/>
    <property type="evidence" value="ECO:0007669"/>
    <property type="project" value="InterPro"/>
</dbReference>
<reference evidence="2 3" key="1">
    <citation type="submission" date="2022-12" db="EMBL/GenBank/DDBJ databases">
        <title>Chromosome-level genome assembly of true bugs.</title>
        <authorList>
            <person name="Ma L."/>
            <person name="Li H."/>
        </authorList>
    </citation>
    <scope>NUCLEOTIDE SEQUENCE [LARGE SCALE GENOMIC DNA]</scope>
    <source>
        <strain evidence="2">Lab_2022b</strain>
    </source>
</reference>
<dbReference type="PROSITE" id="PS50879">
    <property type="entry name" value="RNASE_H_1"/>
    <property type="match status" value="1"/>
</dbReference>
<feature type="domain" description="RNase H type-1" evidence="1">
    <location>
        <begin position="1"/>
        <end position="59"/>
    </location>
</feature>
<organism evidence="2 3">
    <name type="scientific">Rhynocoris fuscipes</name>
    <dbReference type="NCBI Taxonomy" id="488301"/>
    <lineage>
        <taxon>Eukaryota</taxon>
        <taxon>Metazoa</taxon>
        <taxon>Ecdysozoa</taxon>
        <taxon>Arthropoda</taxon>
        <taxon>Hexapoda</taxon>
        <taxon>Insecta</taxon>
        <taxon>Pterygota</taxon>
        <taxon>Neoptera</taxon>
        <taxon>Paraneoptera</taxon>
        <taxon>Hemiptera</taxon>
        <taxon>Heteroptera</taxon>
        <taxon>Panheteroptera</taxon>
        <taxon>Cimicomorpha</taxon>
        <taxon>Reduviidae</taxon>
        <taxon>Harpactorinae</taxon>
        <taxon>Harpactorini</taxon>
        <taxon>Rhynocoris</taxon>
    </lineage>
</organism>
<dbReference type="InterPro" id="IPR036397">
    <property type="entry name" value="RNaseH_sf"/>
</dbReference>
<dbReference type="Proteomes" id="UP001461498">
    <property type="component" value="Unassembled WGS sequence"/>
</dbReference>
<dbReference type="GO" id="GO:0003676">
    <property type="term" value="F:nucleic acid binding"/>
    <property type="evidence" value="ECO:0007669"/>
    <property type="project" value="InterPro"/>
</dbReference>
<evidence type="ECO:0000259" key="1">
    <source>
        <dbReference type="PROSITE" id="PS50879"/>
    </source>
</evidence>
<evidence type="ECO:0000313" key="3">
    <source>
        <dbReference type="Proteomes" id="UP001461498"/>
    </source>
</evidence>
<accession>A0AAW1CYJ2</accession>
<dbReference type="AlphaFoldDB" id="A0AAW1CYJ2"/>
<name>A0AAW1CYJ2_9HEMI</name>
<protein>
    <recommendedName>
        <fullName evidence="1">RNase H type-1 domain-containing protein</fullName>
    </recommendedName>
</protein>
<dbReference type="EMBL" id="JAPXFL010000008">
    <property type="protein sequence ID" value="KAK9502615.1"/>
    <property type="molecule type" value="Genomic_DNA"/>
</dbReference>
<dbReference type="Gene3D" id="3.30.420.10">
    <property type="entry name" value="Ribonuclease H-like superfamily/Ribonuclease H"/>
    <property type="match status" value="1"/>
</dbReference>
<dbReference type="Pfam" id="PF00075">
    <property type="entry name" value="RNase_H"/>
    <property type="match status" value="1"/>
</dbReference>
<dbReference type="SUPFAM" id="SSF53098">
    <property type="entry name" value="Ribonuclease H-like"/>
    <property type="match status" value="1"/>
</dbReference>
<proteinExistence type="predicted"/>